<evidence type="ECO:0000259" key="9">
    <source>
        <dbReference type="Pfam" id="PF00122"/>
    </source>
</evidence>
<gene>
    <name evidence="10" type="primary">cadA</name>
    <name evidence="10" type="ORF">COLINT_02759</name>
</gene>
<dbReference type="GO" id="GO:0046872">
    <property type="term" value="F:metal ion binding"/>
    <property type="evidence" value="ECO:0007669"/>
    <property type="project" value="UniProtKB-KW"/>
</dbReference>
<dbReference type="InterPro" id="IPR023298">
    <property type="entry name" value="ATPase_P-typ_TM_dom_sf"/>
</dbReference>
<feature type="transmembrane region" description="Helical" evidence="8">
    <location>
        <begin position="589"/>
        <end position="609"/>
    </location>
</feature>
<keyword evidence="8" id="KW-0547">Nucleotide-binding</keyword>
<keyword evidence="10" id="KW-0378">Hydrolase</keyword>
<feature type="transmembrane region" description="Helical" evidence="8">
    <location>
        <begin position="72"/>
        <end position="92"/>
    </location>
</feature>
<dbReference type="GO" id="GO:0005524">
    <property type="term" value="F:ATP binding"/>
    <property type="evidence" value="ECO:0007669"/>
    <property type="project" value="UniProtKB-UniRule"/>
</dbReference>
<dbReference type="PROSITE" id="PS00154">
    <property type="entry name" value="ATPASE_E1_E2"/>
    <property type="match status" value="1"/>
</dbReference>
<dbReference type="GO" id="GO:0005886">
    <property type="term" value="C:plasma membrane"/>
    <property type="evidence" value="ECO:0007669"/>
    <property type="project" value="UniProtKB-SubCell"/>
</dbReference>
<feature type="domain" description="P-type ATPase A" evidence="9">
    <location>
        <begin position="134"/>
        <end position="233"/>
    </location>
</feature>
<dbReference type="InterPro" id="IPR059000">
    <property type="entry name" value="ATPase_P-type_domA"/>
</dbReference>
<dbReference type="NCBIfam" id="TIGR01494">
    <property type="entry name" value="ATPase_P-type"/>
    <property type="match status" value="2"/>
</dbReference>
<dbReference type="Proteomes" id="UP000003295">
    <property type="component" value="Unassembled WGS sequence"/>
</dbReference>
<dbReference type="NCBIfam" id="TIGR01512">
    <property type="entry name" value="ATPase-IB2_Cd"/>
    <property type="match status" value="1"/>
</dbReference>
<dbReference type="GO" id="GO:0015086">
    <property type="term" value="F:cadmium ion transmembrane transporter activity"/>
    <property type="evidence" value="ECO:0007669"/>
    <property type="project" value="TreeGrafter"/>
</dbReference>
<keyword evidence="8" id="KW-0067">ATP-binding</keyword>
<keyword evidence="3 8" id="KW-0812">Transmembrane</keyword>
<dbReference type="InterPro" id="IPR001757">
    <property type="entry name" value="P_typ_ATPase"/>
</dbReference>
<dbReference type="SFLD" id="SFLDG00002">
    <property type="entry name" value="C1.7:_P-type_atpase_like"/>
    <property type="match status" value="1"/>
</dbReference>
<dbReference type="SUPFAM" id="SSF81653">
    <property type="entry name" value="Calcium ATPase, transduction domain A"/>
    <property type="match status" value="1"/>
</dbReference>
<accession>C4F9M5</accession>
<proteinExistence type="inferred from homology"/>
<dbReference type="InterPro" id="IPR051014">
    <property type="entry name" value="Cation_Transport_ATPase_IB"/>
</dbReference>
<dbReference type="SFLD" id="SFLDF00027">
    <property type="entry name" value="p-type_atpase"/>
    <property type="match status" value="1"/>
</dbReference>
<comment type="subcellular location">
    <subcellularLocation>
        <location evidence="1">Cell membrane</location>
        <topology evidence="1">Multi-pass membrane protein</topology>
    </subcellularLocation>
</comment>
<dbReference type="PANTHER" id="PTHR48085">
    <property type="entry name" value="CADMIUM/ZINC-TRANSPORTING ATPASE HMA2-RELATED"/>
    <property type="match status" value="1"/>
</dbReference>
<dbReference type="InterPro" id="IPR008250">
    <property type="entry name" value="ATPase_P-typ_transduc_dom_A_sf"/>
</dbReference>
<feature type="transmembrane region" description="Helical" evidence="8">
    <location>
        <begin position="40"/>
        <end position="60"/>
    </location>
</feature>
<dbReference type="STRING" id="521003.COLINT_02759"/>
<dbReference type="AlphaFoldDB" id="C4F9M5"/>
<dbReference type="RefSeq" id="WP_006722991.1">
    <property type="nucleotide sequence ID" value="NZ_GG692710.1"/>
</dbReference>
<keyword evidence="7 8" id="KW-0472">Membrane</keyword>
<sequence>MNKKQKKWLKRILLALALFFTVMALDELGVLAGIFGEPGALYASFALYLIPYLIAGHDVLLKAWRNIRRGEAFDESFLMAVATIGAFAMIFFPETEPHMAEGAAVMLFYQVGELFQSYAVGKSRKSIAAMMDIAPDYANIERNGELVEVDPDEVQVGDIIVVKPGERVPIDGVVVDGTSQLDTAALTGESVPRHIEVGGEVISGCINMTGVLRIRTTKLFGASTVSRILELVENASEKKARTENFITRFARVYTPIVTLAAVAIAVVPPLLGMGAWAGWILRGLTFLVVSCPCALVISVPLSFFGGIGGASRLGILVKGSNYLEALAQVDTVVFDKTGTLTSGTFGVVGVHPADAIDGDQLLAVAAHAEAFSDHPIALSVKKAYLDEAPADSERIIDQARIEGAAEESGHGVKATVDGHAVLVGNDKLMGAHGISCPDCELTGTILHVAIDGSYAGHIVIADTVKDDAAQAIADLHAAGVERCIMLTGDREEVARSVASDLGLDEYHAQLLPGDKVEQVERILDSTRGNLAFVGDGINDAPVLTRADVGIAMGAMGSDAAIEAADIVLMDDKPSNIARAIRVARKTMRIVHQNIVFAIGVKLLILALAAVGIANMWLAVFGDVGVAVIAILNAMRAMNVKDC</sequence>
<dbReference type="HOGENOM" id="CLU_001771_6_2_11"/>
<dbReference type="InterPro" id="IPR023214">
    <property type="entry name" value="HAD_sf"/>
</dbReference>
<feature type="transmembrane region" description="Helical" evidence="8">
    <location>
        <begin position="279"/>
        <end position="304"/>
    </location>
</feature>
<dbReference type="PRINTS" id="PR00119">
    <property type="entry name" value="CATATPASE"/>
</dbReference>
<organism evidence="10 11">
    <name type="scientific">Collinsella intestinalis DSM 13280</name>
    <dbReference type="NCBI Taxonomy" id="521003"/>
    <lineage>
        <taxon>Bacteria</taxon>
        <taxon>Bacillati</taxon>
        <taxon>Actinomycetota</taxon>
        <taxon>Coriobacteriia</taxon>
        <taxon>Coriobacteriales</taxon>
        <taxon>Coriobacteriaceae</taxon>
        <taxon>Collinsella</taxon>
    </lineage>
</organism>
<feature type="transmembrane region" description="Helical" evidence="8">
    <location>
        <begin position="615"/>
        <end position="634"/>
    </location>
</feature>
<dbReference type="EC" id="3.6.3.3" evidence="10"/>
<keyword evidence="4 8" id="KW-0479">Metal-binding</keyword>
<evidence type="ECO:0000256" key="1">
    <source>
        <dbReference type="ARBA" id="ARBA00004651"/>
    </source>
</evidence>
<dbReference type="EMBL" id="ABXH02000015">
    <property type="protein sequence ID" value="EEP44403.1"/>
    <property type="molecule type" value="Genomic_DNA"/>
</dbReference>
<dbReference type="GO" id="GO:0019829">
    <property type="term" value="F:ATPase-coupled monoatomic cation transmembrane transporter activity"/>
    <property type="evidence" value="ECO:0007669"/>
    <property type="project" value="InterPro"/>
</dbReference>
<dbReference type="Gene3D" id="3.40.1110.10">
    <property type="entry name" value="Calcium-transporting ATPase, cytoplasmic domain N"/>
    <property type="match status" value="1"/>
</dbReference>
<dbReference type="Pfam" id="PF00122">
    <property type="entry name" value="E1-E2_ATPase"/>
    <property type="match status" value="1"/>
</dbReference>
<evidence type="ECO:0000256" key="7">
    <source>
        <dbReference type="ARBA" id="ARBA00023136"/>
    </source>
</evidence>
<dbReference type="SFLD" id="SFLDS00003">
    <property type="entry name" value="Haloacid_Dehalogenase"/>
    <property type="match status" value="1"/>
</dbReference>
<keyword evidence="6 8" id="KW-1133">Transmembrane helix</keyword>
<dbReference type="PANTHER" id="PTHR48085:SF5">
    <property type="entry name" value="CADMIUM_ZINC-TRANSPORTING ATPASE HMA4-RELATED"/>
    <property type="match status" value="1"/>
</dbReference>
<feature type="transmembrane region" description="Helical" evidence="8">
    <location>
        <begin position="104"/>
        <end position="121"/>
    </location>
</feature>
<evidence type="ECO:0000256" key="4">
    <source>
        <dbReference type="ARBA" id="ARBA00022723"/>
    </source>
</evidence>
<evidence type="ECO:0000256" key="6">
    <source>
        <dbReference type="ARBA" id="ARBA00022989"/>
    </source>
</evidence>
<dbReference type="InterPro" id="IPR023299">
    <property type="entry name" value="ATPase_P-typ_cyto_dom_N"/>
</dbReference>
<protein>
    <submittedName>
        <fullName evidence="10">Cadmium-exporting ATPase</fullName>
        <ecNumber evidence="10">3.6.3.3</ecNumber>
    </submittedName>
</protein>
<comment type="similarity">
    <text evidence="2 8">Belongs to the cation transport ATPase (P-type) (TC 3.A.3) family. Type IB subfamily.</text>
</comment>
<evidence type="ECO:0000313" key="10">
    <source>
        <dbReference type="EMBL" id="EEP44403.1"/>
    </source>
</evidence>
<feature type="transmembrane region" description="Helical" evidence="8">
    <location>
        <begin position="249"/>
        <end position="267"/>
    </location>
</feature>
<reference evidence="10 11" key="1">
    <citation type="submission" date="2009-04" db="EMBL/GenBank/DDBJ databases">
        <authorList>
            <person name="Weinstock G."/>
            <person name="Sodergren E."/>
            <person name="Clifton S."/>
            <person name="Fulton L."/>
            <person name="Fulton B."/>
            <person name="Courtney L."/>
            <person name="Fronick C."/>
            <person name="Harrison M."/>
            <person name="Strong C."/>
            <person name="Farmer C."/>
            <person name="Delahaunty K."/>
            <person name="Markovic C."/>
            <person name="Hall O."/>
            <person name="Minx P."/>
            <person name="Tomlinson C."/>
            <person name="Mitreva M."/>
            <person name="Nelson J."/>
            <person name="Hou S."/>
            <person name="Wollam A."/>
            <person name="Pepin K.H."/>
            <person name="Johnson M."/>
            <person name="Bhonagiri V."/>
            <person name="Nash W.E."/>
            <person name="Warren W."/>
            <person name="Chinwalla A."/>
            <person name="Mardis E.R."/>
            <person name="Wilson R.K."/>
        </authorList>
    </citation>
    <scope>NUCLEOTIDE SEQUENCE [LARGE SCALE GENOMIC DNA]</scope>
    <source>
        <strain evidence="10 11">DSM 13280</strain>
    </source>
</reference>
<comment type="caution">
    <text evidence="10">The sequence shown here is derived from an EMBL/GenBank/DDBJ whole genome shotgun (WGS) entry which is preliminary data.</text>
</comment>
<evidence type="ECO:0000256" key="2">
    <source>
        <dbReference type="ARBA" id="ARBA00006024"/>
    </source>
</evidence>
<dbReference type="SUPFAM" id="SSF56784">
    <property type="entry name" value="HAD-like"/>
    <property type="match status" value="1"/>
</dbReference>
<evidence type="ECO:0000313" key="11">
    <source>
        <dbReference type="Proteomes" id="UP000003295"/>
    </source>
</evidence>
<dbReference type="InterPro" id="IPR018303">
    <property type="entry name" value="ATPase_P-typ_P_site"/>
</dbReference>
<evidence type="ECO:0000256" key="8">
    <source>
        <dbReference type="RuleBase" id="RU362081"/>
    </source>
</evidence>
<keyword evidence="5" id="KW-1278">Translocase</keyword>
<dbReference type="Gene3D" id="2.70.150.10">
    <property type="entry name" value="Calcium-transporting ATPase, cytoplasmic transduction domain A"/>
    <property type="match status" value="1"/>
</dbReference>
<dbReference type="Gene3D" id="3.40.50.1000">
    <property type="entry name" value="HAD superfamily/HAD-like"/>
    <property type="match status" value="1"/>
</dbReference>
<dbReference type="InterPro" id="IPR027256">
    <property type="entry name" value="P-typ_ATPase_IB"/>
</dbReference>
<dbReference type="FunFam" id="2.70.150.10:FF:000002">
    <property type="entry name" value="Copper-transporting ATPase 1, putative"/>
    <property type="match status" value="1"/>
</dbReference>
<dbReference type="SUPFAM" id="SSF81665">
    <property type="entry name" value="Calcium ATPase, transmembrane domain M"/>
    <property type="match status" value="1"/>
</dbReference>
<dbReference type="CDD" id="cd07548">
    <property type="entry name" value="P-type_ATPase-Cd_Zn_Co_like"/>
    <property type="match status" value="1"/>
</dbReference>
<dbReference type="Pfam" id="PF00702">
    <property type="entry name" value="Hydrolase"/>
    <property type="match status" value="1"/>
</dbReference>
<evidence type="ECO:0000256" key="3">
    <source>
        <dbReference type="ARBA" id="ARBA00022692"/>
    </source>
</evidence>
<dbReference type="InterPro" id="IPR036412">
    <property type="entry name" value="HAD-like_sf"/>
</dbReference>
<dbReference type="GO" id="GO:0016887">
    <property type="term" value="F:ATP hydrolysis activity"/>
    <property type="evidence" value="ECO:0007669"/>
    <property type="project" value="InterPro"/>
</dbReference>
<dbReference type="InterPro" id="IPR044492">
    <property type="entry name" value="P_typ_ATPase_HD_dom"/>
</dbReference>
<keyword evidence="8" id="KW-1003">Cell membrane</keyword>
<evidence type="ECO:0000256" key="5">
    <source>
        <dbReference type="ARBA" id="ARBA00022967"/>
    </source>
</evidence>
<dbReference type="eggNOG" id="COG2217">
    <property type="taxonomic scope" value="Bacteria"/>
</dbReference>
<dbReference type="NCBIfam" id="TIGR01525">
    <property type="entry name" value="ATPase-IB_hvy"/>
    <property type="match status" value="1"/>
</dbReference>
<dbReference type="PRINTS" id="PR00941">
    <property type="entry name" value="CDATPASE"/>
</dbReference>
<name>C4F9M5_9ACTN</name>